<evidence type="ECO:0000256" key="2">
    <source>
        <dbReference type="ARBA" id="ARBA00023242"/>
    </source>
</evidence>
<dbReference type="Proteomes" id="UP000593571">
    <property type="component" value="Unassembled WGS sequence"/>
</dbReference>
<comment type="subcellular location">
    <subcellularLocation>
        <location evidence="1">Nucleus</location>
    </subcellularLocation>
</comment>
<sequence>MLRKEREEAASEIEAVSVAMEKEFEAKGKTQKRSIANKWKESSSLKRTRLLDSKRESKCGGFLGEASQSSDASSSEDAECLPLMNMQQGKAAGEAKFSSSDLQNTVKPDPVEDEGSILSSSSDDDREKTKPVLVTARSVFGKKKGKRTVKGRKKKLI</sequence>
<keyword evidence="4" id="KW-0378">Hydrolase</keyword>
<dbReference type="GO" id="GO:0005634">
    <property type="term" value="C:nucleus"/>
    <property type="evidence" value="ECO:0007669"/>
    <property type="project" value="UniProtKB-SubCell"/>
</dbReference>
<comment type="caution">
    <text evidence="4">The sequence shown here is derived from an EMBL/GenBank/DDBJ whole genome shotgun (WGS) entry which is preliminary data.</text>
</comment>
<dbReference type="PANTHER" id="PTHR16171">
    <property type="entry name" value="DNA REPAIR PROTEIN COMPLEMENTING XP-G CELLS-RELATED"/>
    <property type="match status" value="1"/>
</dbReference>
<accession>A0A7J8DWH4</accession>
<keyword evidence="5" id="KW-1185">Reference proteome</keyword>
<protein>
    <submittedName>
        <fullName evidence="4">ERCC excision repair 5, endonuclease</fullName>
    </submittedName>
</protein>
<keyword evidence="2" id="KW-0539">Nucleus</keyword>
<feature type="compositionally biased region" description="Polar residues" evidence="3">
    <location>
        <begin position="97"/>
        <end position="106"/>
    </location>
</feature>
<proteinExistence type="predicted"/>
<keyword evidence="4" id="KW-0255">Endonuclease</keyword>
<evidence type="ECO:0000256" key="1">
    <source>
        <dbReference type="ARBA" id="ARBA00004123"/>
    </source>
</evidence>
<reference evidence="4 5" key="1">
    <citation type="journal article" date="2020" name="Nature">
        <title>Six reference-quality genomes reveal evolution of bat adaptations.</title>
        <authorList>
            <person name="Jebb D."/>
            <person name="Huang Z."/>
            <person name="Pippel M."/>
            <person name="Hughes G.M."/>
            <person name="Lavrichenko K."/>
            <person name="Devanna P."/>
            <person name="Winkler S."/>
            <person name="Jermiin L.S."/>
            <person name="Skirmuntt E.C."/>
            <person name="Katzourakis A."/>
            <person name="Burkitt-Gray L."/>
            <person name="Ray D.A."/>
            <person name="Sullivan K.A.M."/>
            <person name="Roscito J.G."/>
            <person name="Kirilenko B.M."/>
            <person name="Davalos L.M."/>
            <person name="Corthals A.P."/>
            <person name="Power M.L."/>
            <person name="Jones G."/>
            <person name="Ransome R.D."/>
            <person name="Dechmann D.K.N."/>
            <person name="Locatelli A.G."/>
            <person name="Puechmaille S.J."/>
            <person name="Fedrigo O."/>
            <person name="Jarvis E.D."/>
            <person name="Hiller M."/>
            <person name="Vernes S.C."/>
            <person name="Myers E.W."/>
            <person name="Teeling E.C."/>
        </authorList>
    </citation>
    <scope>NUCLEOTIDE SEQUENCE [LARGE SCALE GENOMIC DNA]</scope>
    <source>
        <strain evidence="4">MRouAeg1</strain>
        <tissue evidence="4">Muscle</tissue>
    </source>
</reference>
<name>A0A7J8DWH4_ROUAE</name>
<dbReference type="EMBL" id="JACASE010000011">
    <property type="protein sequence ID" value="KAF6427483.1"/>
    <property type="molecule type" value="Genomic_DNA"/>
</dbReference>
<evidence type="ECO:0000256" key="3">
    <source>
        <dbReference type="SAM" id="MobiDB-lite"/>
    </source>
</evidence>
<dbReference type="GO" id="GO:0004520">
    <property type="term" value="F:DNA endonuclease activity"/>
    <property type="evidence" value="ECO:0007669"/>
    <property type="project" value="TreeGrafter"/>
</dbReference>
<evidence type="ECO:0000313" key="4">
    <source>
        <dbReference type="EMBL" id="KAF6427483.1"/>
    </source>
</evidence>
<feature type="region of interest" description="Disordered" evidence="3">
    <location>
        <begin position="25"/>
        <end position="157"/>
    </location>
</feature>
<feature type="compositionally biased region" description="Basic residues" evidence="3">
    <location>
        <begin position="140"/>
        <end position="157"/>
    </location>
</feature>
<feature type="compositionally biased region" description="Basic and acidic residues" evidence="3">
    <location>
        <begin position="38"/>
        <end position="58"/>
    </location>
</feature>
<organism evidence="4 5">
    <name type="scientific">Rousettus aegyptiacus</name>
    <name type="common">Egyptian fruit bat</name>
    <name type="synonym">Pteropus aegyptiacus</name>
    <dbReference type="NCBI Taxonomy" id="9407"/>
    <lineage>
        <taxon>Eukaryota</taxon>
        <taxon>Metazoa</taxon>
        <taxon>Chordata</taxon>
        <taxon>Craniata</taxon>
        <taxon>Vertebrata</taxon>
        <taxon>Euteleostomi</taxon>
        <taxon>Mammalia</taxon>
        <taxon>Eutheria</taxon>
        <taxon>Laurasiatheria</taxon>
        <taxon>Chiroptera</taxon>
        <taxon>Yinpterochiroptera</taxon>
        <taxon>Pteropodoidea</taxon>
        <taxon>Pteropodidae</taxon>
        <taxon>Rousettinae</taxon>
        <taxon>Rousettus</taxon>
    </lineage>
</organism>
<dbReference type="GO" id="GO:0003697">
    <property type="term" value="F:single-stranded DNA binding"/>
    <property type="evidence" value="ECO:0007669"/>
    <property type="project" value="TreeGrafter"/>
</dbReference>
<gene>
    <name evidence="4" type="ORF">HJG63_004589</name>
</gene>
<dbReference type="PANTHER" id="PTHR16171:SF11">
    <property type="entry name" value="DNA EXCISION REPAIR PROTEIN ERCC-5"/>
    <property type="match status" value="1"/>
</dbReference>
<keyword evidence="4" id="KW-0540">Nuclease</keyword>
<dbReference type="AlphaFoldDB" id="A0A7J8DWH4"/>
<evidence type="ECO:0000313" key="5">
    <source>
        <dbReference type="Proteomes" id="UP000593571"/>
    </source>
</evidence>